<proteinExistence type="predicted"/>
<sequence length="369" mass="41757">MDLRNYRRTLLSFADAELERQDGHERLSLSHPDTDVILMGFRIDSIGLKPQSNQESRRADFKEVFLGTVEPSSPLYDLRRAANYQKCIRVGGKHNDLDDVGKDLSHHTFFEMLGNWSFGDYFKVKDIVNAEEDKYLHRMSKAEAALNEVKTANVVPGHAAWELYVQHGLQKDQITDLAVKRGLLVDWEQFEQHFKEFQVYPKTVSVIRIGNENDTFSQELCCGTHVSSLSDLGDIVVTSHHSVGTMVRSIHAVAGPLAAAVHSQDEYVQRQICELAEEAEALNHASLDDYVTMAACRRKLTEVRKLVAARGISLLLQRKAEAELVKLERHIDSIIRKYNQNFGVPKVPEMSQLLQLCSSQYSRACASET</sequence>
<accession>A0ACB7TBJ9</accession>
<evidence type="ECO:0000313" key="1">
    <source>
        <dbReference type="EMBL" id="KAH6944897.1"/>
    </source>
</evidence>
<comment type="caution">
    <text evidence="1">The sequence shown here is derived from an EMBL/GenBank/DDBJ whole genome shotgun (WGS) entry which is preliminary data.</text>
</comment>
<gene>
    <name evidence="1" type="ORF">HPB50_006140</name>
</gene>
<reference evidence="1" key="1">
    <citation type="submission" date="2020-05" db="EMBL/GenBank/DDBJ databases">
        <title>Large-scale comparative analyses of tick genomes elucidate their genetic diversity and vector capacities.</title>
        <authorList>
            <person name="Jia N."/>
            <person name="Wang J."/>
            <person name="Shi W."/>
            <person name="Du L."/>
            <person name="Sun Y."/>
            <person name="Zhan W."/>
            <person name="Jiang J."/>
            <person name="Wang Q."/>
            <person name="Zhang B."/>
            <person name="Ji P."/>
            <person name="Sakyi L.B."/>
            <person name="Cui X."/>
            <person name="Yuan T."/>
            <person name="Jiang B."/>
            <person name="Yang W."/>
            <person name="Lam T.T.-Y."/>
            <person name="Chang Q."/>
            <person name="Ding S."/>
            <person name="Wang X."/>
            <person name="Zhu J."/>
            <person name="Ruan X."/>
            <person name="Zhao L."/>
            <person name="Wei J."/>
            <person name="Que T."/>
            <person name="Du C."/>
            <person name="Cheng J."/>
            <person name="Dai P."/>
            <person name="Han X."/>
            <person name="Huang E."/>
            <person name="Gao Y."/>
            <person name="Liu J."/>
            <person name="Shao H."/>
            <person name="Ye R."/>
            <person name="Li L."/>
            <person name="Wei W."/>
            <person name="Wang X."/>
            <person name="Wang C."/>
            <person name="Yang T."/>
            <person name="Huo Q."/>
            <person name="Li W."/>
            <person name="Guo W."/>
            <person name="Chen H."/>
            <person name="Zhou L."/>
            <person name="Ni X."/>
            <person name="Tian J."/>
            <person name="Zhou Y."/>
            <person name="Sheng Y."/>
            <person name="Liu T."/>
            <person name="Pan Y."/>
            <person name="Xia L."/>
            <person name="Li J."/>
            <person name="Zhao F."/>
            <person name="Cao W."/>
        </authorList>
    </citation>
    <scope>NUCLEOTIDE SEQUENCE</scope>
    <source>
        <strain evidence="1">Hyas-2018</strain>
    </source>
</reference>
<evidence type="ECO:0000313" key="2">
    <source>
        <dbReference type="Proteomes" id="UP000821845"/>
    </source>
</evidence>
<dbReference type="Proteomes" id="UP000821845">
    <property type="component" value="Chromosome 1"/>
</dbReference>
<protein>
    <submittedName>
        <fullName evidence="1">Uncharacterized protein</fullName>
    </submittedName>
</protein>
<organism evidence="1 2">
    <name type="scientific">Hyalomma asiaticum</name>
    <name type="common">Tick</name>
    <dbReference type="NCBI Taxonomy" id="266040"/>
    <lineage>
        <taxon>Eukaryota</taxon>
        <taxon>Metazoa</taxon>
        <taxon>Ecdysozoa</taxon>
        <taxon>Arthropoda</taxon>
        <taxon>Chelicerata</taxon>
        <taxon>Arachnida</taxon>
        <taxon>Acari</taxon>
        <taxon>Parasitiformes</taxon>
        <taxon>Ixodida</taxon>
        <taxon>Ixodoidea</taxon>
        <taxon>Ixodidae</taxon>
        <taxon>Hyalomminae</taxon>
        <taxon>Hyalomma</taxon>
    </lineage>
</organism>
<keyword evidence="2" id="KW-1185">Reference proteome</keyword>
<name>A0ACB7TBJ9_HYAAI</name>
<dbReference type="EMBL" id="CM023481">
    <property type="protein sequence ID" value="KAH6944897.1"/>
    <property type="molecule type" value="Genomic_DNA"/>
</dbReference>